<feature type="compositionally biased region" description="Low complexity" evidence="1">
    <location>
        <begin position="143"/>
        <end position="160"/>
    </location>
</feature>
<name>A0A5A8D9K2_CAFRO</name>
<evidence type="ECO:0000313" key="8">
    <source>
        <dbReference type="Proteomes" id="UP000324907"/>
    </source>
</evidence>
<dbReference type="AlphaFoldDB" id="A0A5A8D9K2"/>
<dbReference type="Proteomes" id="UP000322899">
    <property type="component" value="Unassembled WGS sequence"/>
</dbReference>
<accession>A0A5A8D9K2</accession>
<evidence type="ECO:0000313" key="7">
    <source>
        <dbReference type="Proteomes" id="UP000323011"/>
    </source>
</evidence>
<keyword evidence="7" id="KW-1185">Reference proteome</keyword>
<dbReference type="EMBL" id="VLTL01000108">
    <property type="protein sequence ID" value="KAA0160591.1"/>
    <property type="molecule type" value="Genomic_DNA"/>
</dbReference>
<evidence type="ECO:0000313" key="3">
    <source>
        <dbReference type="EMBL" id="KAA0158125.1"/>
    </source>
</evidence>
<protein>
    <recommendedName>
        <fullName evidence="10">Ubiquitin-like domain-containing protein</fullName>
    </recommendedName>
</protein>
<feature type="region of interest" description="Disordered" evidence="1">
    <location>
        <begin position="141"/>
        <end position="160"/>
    </location>
</feature>
<dbReference type="Proteomes" id="UP000325113">
    <property type="component" value="Unassembled WGS sequence"/>
</dbReference>
<organism evidence="4 8">
    <name type="scientific">Cafeteria roenbergensis</name>
    <name type="common">Marine flagellate</name>
    <dbReference type="NCBI Taxonomy" id="33653"/>
    <lineage>
        <taxon>Eukaryota</taxon>
        <taxon>Sar</taxon>
        <taxon>Stramenopiles</taxon>
        <taxon>Bigyra</taxon>
        <taxon>Opalozoa</taxon>
        <taxon>Bicosoecida</taxon>
        <taxon>Cafeteriaceae</taxon>
        <taxon>Cafeteria</taxon>
    </lineage>
</organism>
<comment type="caution">
    <text evidence="4">The sequence shown here is derived from an EMBL/GenBank/DDBJ whole genome shotgun (WGS) entry which is preliminary data.</text>
</comment>
<feature type="compositionally biased region" description="Basic residues" evidence="1">
    <location>
        <begin position="1"/>
        <end position="12"/>
    </location>
</feature>
<dbReference type="EMBL" id="VLTO01000080">
    <property type="protein sequence ID" value="KAA0167624.1"/>
    <property type="molecule type" value="Genomic_DNA"/>
</dbReference>
<dbReference type="OrthoDB" id="10249887at2759"/>
<feature type="region of interest" description="Disordered" evidence="1">
    <location>
        <begin position="1"/>
        <end position="25"/>
    </location>
</feature>
<evidence type="ECO:0000313" key="6">
    <source>
        <dbReference type="Proteomes" id="UP000322899"/>
    </source>
</evidence>
<dbReference type="Proteomes" id="UP000324907">
    <property type="component" value="Unassembled WGS sequence"/>
</dbReference>
<dbReference type="EMBL" id="VLTM01000071">
    <property type="protein sequence ID" value="KAA0158125.1"/>
    <property type="molecule type" value="Genomic_DNA"/>
</dbReference>
<dbReference type="EMBL" id="VLTN01000011">
    <property type="protein sequence ID" value="KAA0154466.1"/>
    <property type="molecule type" value="Genomic_DNA"/>
</dbReference>
<dbReference type="Proteomes" id="UP000323011">
    <property type="component" value="Unassembled WGS sequence"/>
</dbReference>
<evidence type="ECO:0000313" key="4">
    <source>
        <dbReference type="EMBL" id="KAA0160591.1"/>
    </source>
</evidence>
<evidence type="ECO:0000313" key="5">
    <source>
        <dbReference type="EMBL" id="KAA0167624.1"/>
    </source>
</evidence>
<evidence type="ECO:0000256" key="1">
    <source>
        <dbReference type="SAM" id="MobiDB-lite"/>
    </source>
</evidence>
<sequence>MAPKKKSSKGKAAKAPPSAPKPLFPVDESSMVTNHVLLDLQLSNVEMGRKFQERFDVTTPVFMVKRRIVERYGRMASLSLYKDIESADGEITDDRLTLRECGIEGGPGMETPPVFTMFFDYRPFAFDEPVLLAEHRPARDAGRAAAGASSGPASPAGAAP</sequence>
<evidence type="ECO:0000313" key="2">
    <source>
        <dbReference type="EMBL" id="KAA0154466.1"/>
    </source>
</evidence>
<reference evidence="6 7" key="1">
    <citation type="submission" date="2019-07" db="EMBL/GenBank/DDBJ databases">
        <title>Genomes of Cafeteria roenbergensis.</title>
        <authorList>
            <person name="Fischer M.G."/>
            <person name="Hackl T."/>
            <person name="Roman M."/>
        </authorList>
    </citation>
    <scope>NUCLEOTIDE SEQUENCE [LARGE SCALE GENOMIC DNA]</scope>
    <source>
        <strain evidence="2 7">BVI</strain>
        <strain evidence="3 9">Cflag</strain>
        <strain evidence="5 6">E4-10P</strain>
        <strain evidence="4 8">RCC970-E3</strain>
    </source>
</reference>
<proteinExistence type="predicted"/>
<gene>
    <name evidence="5" type="ORF">FNF27_07290</name>
    <name evidence="4" type="ORF">FNF28_05389</name>
    <name evidence="2" type="ORF">FNF29_02344</name>
    <name evidence="3" type="ORF">FNF31_05540</name>
</gene>
<evidence type="ECO:0008006" key="10">
    <source>
        <dbReference type="Google" id="ProtNLM"/>
    </source>
</evidence>
<evidence type="ECO:0000313" key="9">
    <source>
        <dbReference type="Proteomes" id="UP000325113"/>
    </source>
</evidence>